<evidence type="ECO:0000256" key="16">
    <source>
        <dbReference type="SAM" id="SignalP"/>
    </source>
</evidence>
<evidence type="ECO:0000313" key="18">
    <source>
        <dbReference type="Proteomes" id="UP000474757"/>
    </source>
</evidence>
<feature type="transmembrane region" description="Helical" evidence="13">
    <location>
        <begin position="61"/>
        <end position="79"/>
    </location>
</feature>
<keyword evidence="6 13" id="KW-1133">Transmembrane helix</keyword>
<dbReference type="AlphaFoldDB" id="A0A6B2JF87"/>
<evidence type="ECO:0000256" key="12">
    <source>
        <dbReference type="ARBA" id="ARBA00037847"/>
    </source>
</evidence>
<evidence type="ECO:0000256" key="4">
    <source>
        <dbReference type="ARBA" id="ARBA00022692"/>
    </source>
</evidence>
<reference evidence="17 18" key="1">
    <citation type="submission" date="2020-02" db="EMBL/GenBank/DDBJ databases">
        <title>Pseudoroseicyclus tamarix, sp. nov., isolated from offshore sediment of a Tamarix chinensis forest.</title>
        <authorList>
            <person name="Gai Y."/>
        </authorList>
    </citation>
    <scope>NUCLEOTIDE SEQUENCE [LARGE SCALE GENOMIC DNA]</scope>
    <source>
        <strain evidence="17 18">CLL3-39</strain>
    </source>
</reference>
<keyword evidence="7 13" id="KW-0406">Ion transport</keyword>
<keyword evidence="4 13" id="KW-0812">Transmembrane</keyword>
<dbReference type="GO" id="GO:0046961">
    <property type="term" value="F:proton-transporting ATPase activity, rotational mechanism"/>
    <property type="evidence" value="ECO:0007669"/>
    <property type="project" value="TreeGrafter"/>
</dbReference>
<gene>
    <name evidence="13" type="primary">atpF</name>
    <name evidence="17" type="ORF">GZA08_01620</name>
</gene>
<comment type="subcellular location">
    <subcellularLocation>
        <location evidence="13">Cell membrane</location>
        <topology evidence="13">Single-pass membrane protein</topology>
    </subcellularLocation>
    <subcellularLocation>
        <location evidence="12">Endomembrane system</location>
        <topology evidence="12">Single-pass membrane protein</topology>
    </subcellularLocation>
</comment>
<keyword evidence="16" id="KW-0732">Signal</keyword>
<evidence type="ECO:0000256" key="15">
    <source>
        <dbReference type="SAM" id="Coils"/>
    </source>
</evidence>
<comment type="similarity">
    <text evidence="1 13 14">Belongs to the ATPase B chain family.</text>
</comment>
<dbReference type="GO" id="GO:0012505">
    <property type="term" value="C:endomembrane system"/>
    <property type="evidence" value="ECO:0007669"/>
    <property type="project" value="UniProtKB-SubCell"/>
</dbReference>
<keyword evidence="8 13" id="KW-0472">Membrane</keyword>
<dbReference type="Proteomes" id="UP000474757">
    <property type="component" value="Unassembled WGS sequence"/>
</dbReference>
<keyword evidence="3 13" id="KW-0138">CF(0)</keyword>
<name>A0A6B2JF87_9RHOB</name>
<dbReference type="CDD" id="cd06503">
    <property type="entry name" value="ATP-synt_Fo_b"/>
    <property type="match status" value="1"/>
</dbReference>
<dbReference type="GO" id="GO:0045259">
    <property type="term" value="C:proton-transporting ATP synthase complex"/>
    <property type="evidence" value="ECO:0007669"/>
    <property type="project" value="UniProtKB-KW"/>
</dbReference>
<comment type="subunit">
    <text evidence="13">F-type ATPases have 2 components, F(1) - the catalytic core - and F(0) - the membrane proton channel. F(1) has five subunits: alpha(3), beta(3), gamma(1), delta(1), epsilon(1). F(0) has three main subunits: a(1), b(2) and c(10-14). The alpha and beta chains form an alternating ring which encloses part of the gamma chain. F(1) is attached to F(0) by a central stalk formed by the gamma and epsilon chains, while a peripheral stalk is formed by the delta and b chains.</text>
</comment>
<organism evidence="17 18">
    <name type="scientific">Pseudoroseicyclus tamaricis</name>
    <dbReference type="NCBI Taxonomy" id="2705421"/>
    <lineage>
        <taxon>Bacteria</taxon>
        <taxon>Pseudomonadati</taxon>
        <taxon>Pseudomonadota</taxon>
        <taxon>Alphaproteobacteria</taxon>
        <taxon>Rhodobacterales</taxon>
        <taxon>Paracoccaceae</taxon>
        <taxon>Pseudoroseicyclus</taxon>
    </lineage>
</organism>
<protein>
    <recommendedName>
        <fullName evidence="13">ATP synthase subunit b</fullName>
    </recommendedName>
    <alternativeName>
        <fullName evidence="13">ATP synthase F(0) sector subunit b</fullName>
    </alternativeName>
    <alternativeName>
        <fullName evidence="13">ATPase subunit I</fullName>
    </alternativeName>
    <alternativeName>
        <fullName evidence="13">F-type ATPase subunit b</fullName>
        <shortName evidence="13">F-ATPase subunit b</shortName>
    </alternativeName>
</protein>
<keyword evidence="9 13" id="KW-0066">ATP synthesis</keyword>
<accession>A0A6B2JF87</accession>
<evidence type="ECO:0000256" key="14">
    <source>
        <dbReference type="RuleBase" id="RU003848"/>
    </source>
</evidence>
<evidence type="ECO:0000256" key="5">
    <source>
        <dbReference type="ARBA" id="ARBA00022781"/>
    </source>
</evidence>
<keyword evidence="5 13" id="KW-0375">Hydrogen ion transport</keyword>
<proteinExistence type="inferred from homology"/>
<dbReference type="GO" id="GO:0005886">
    <property type="term" value="C:plasma membrane"/>
    <property type="evidence" value="ECO:0007669"/>
    <property type="project" value="UniProtKB-SubCell"/>
</dbReference>
<dbReference type="HAMAP" id="MF_01398">
    <property type="entry name" value="ATP_synth_b_bprime"/>
    <property type="match status" value="1"/>
</dbReference>
<dbReference type="InterPro" id="IPR002146">
    <property type="entry name" value="ATP_synth_b/b'su_bac/chlpt"/>
</dbReference>
<comment type="function">
    <text evidence="11">Component of the F(0) channel, it forms part of the peripheral stalk, linking F(1) to F(0). The b'-subunit is a diverged and duplicated form of b found in plants and photosynthetic bacteria.</text>
</comment>
<dbReference type="GO" id="GO:0046933">
    <property type="term" value="F:proton-transporting ATP synthase activity, rotational mechanism"/>
    <property type="evidence" value="ECO:0007669"/>
    <property type="project" value="UniProtKB-UniRule"/>
</dbReference>
<evidence type="ECO:0000256" key="3">
    <source>
        <dbReference type="ARBA" id="ARBA00022547"/>
    </source>
</evidence>
<evidence type="ECO:0000256" key="6">
    <source>
        <dbReference type="ARBA" id="ARBA00022989"/>
    </source>
</evidence>
<evidence type="ECO:0000313" key="17">
    <source>
        <dbReference type="EMBL" id="NDU99670.1"/>
    </source>
</evidence>
<evidence type="ECO:0000256" key="1">
    <source>
        <dbReference type="ARBA" id="ARBA00005513"/>
    </source>
</evidence>
<dbReference type="RefSeq" id="WP_163889358.1">
    <property type="nucleotide sequence ID" value="NZ_JAAFYS010000001.1"/>
</dbReference>
<evidence type="ECO:0000256" key="11">
    <source>
        <dbReference type="ARBA" id="ARBA00025614"/>
    </source>
</evidence>
<keyword evidence="18" id="KW-1185">Reference proteome</keyword>
<feature type="coiled-coil region" evidence="15">
    <location>
        <begin position="87"/>
        <end position="169"/>
    </location>
</feature>
<evidence type="ECO:0000256" key="8">
    <source>
        <dbReference type="ARBA" id="ARBA00023136"/>
    </source>
</evidence>
<evidence type="ECO:0000256" key="2">
    <source>
        <dbReference type="ARBA" id="ARBA00022448"/>
    </source>
</evidence>
<sequence length="215" mass="23411">MRRLLNAAITAPAVLAATLVSAAPLWAQEIDEAIEIEGGEAHVAEADGAHDTFLSLYNTDFIVLLAFILFIGILLYFRVPRMITRLLDNRSDTIKSELEEARALREEAQALLASYERKHKEVEAQAERIVSNARSEAQAAADASKAEIERSVSRKLASAQEQIEAARAAAIREVRDSAVTIAVAAARDVIAEHVGQSQGSQLIDESISTVEQKLH</sequence>
<keyword evidence="15" id="KW-0175">Coiled coil</keyword>
<feature type="signal peptide" evidence="16">
    <location>
        <begin position="1"/>
        <end position="22"/>
    </location>
</feature>
<keyword evidence="13" id="KW-1003">Cell membrane</keyword>
<dbReference type="InterPro" id="IPR050059">
    <property type="entry name" value="ATP_synthase_B_chain"/>
</dbReference>
<evidence type="ECO:0000256" key="13">
    <source>
        <dbReference type="HAMAP-Rule" id="MF_01398"/>
    </source>
</evidence>
<evidence type="ECO:0000256" key="9">
    <source>
        <dbReference type="ARBA" id="ARBA00023310"/>
    </source>
</evidence>
<comment type="caution">
    <text evidence="17">The sequence shown here is derived from an EMBL/GenBank/DDBJ whole genome shotgun (WGS) entry which is preliminary data.</text>
</comment>
<evidence type="ECO:0000256" key="10">
    <source>
        <dbReference type="ARBA" id="ARBA00025198"/>
    </source>
</evidence>
<feature type="chain" id="PRO_5025563302" description="ATP synthase subunit b" evidence="16">
    <location>
        <begin position="23"/>
        <end position="215"/>
    </location>
</feature>
<dbReference type="EMBL" id="JAAGAB010000001">
    <property type="protein sequence ID" value="NDU99670.1"/>
    <property type="molecule type" value="Genomic_DNA"/>
</dbReference>
<comment type="function">
    <text evidence="10 13">F(1)F(0) ATP synthase produces ATP from ADP in the presence of a proton or sodium gradient. F-type ATPases consist of two structural domains, F(1) containing the extramembraneous catalytic core and F(0) containing the membrane proton channel, linked together by a central stalk and a peripheral stalk. During catalysis, ATP synthesis in the catalytic domain of F(1) is coupled via a rotary mechanism of the central stalk subunits to proton translocation.</text>
</comment>
<dbReference type="Pfam" id="PF00430">
    <property type="entry name" value="ATP-synt_B"/>
    <property type="match status" value="1"/>
</dbReference>
<dbReference type="PANTHER" id="PTHR33445:SF1">
    <property type="entry name" value="ATP SYNTHASE SUBUNIT B"/>
    <property type="match status" value="1"/>
</dbReference>
<evidence type="ECO:0000256" key="7">
    <source>
        <dbReference type="ARBA" id="ARBA00023065"/>
    </source>
</evidence>
<dbReference type="PANTHER" id="PTHR33445">
    <property type="entry name" value="ATP SYNTHASE SUBUNIT B', CHLOROPLASTIC"/>
    <property type="match status" value="1"/>
</dbReference>
<keyword evidence="2 13" id="KW-0813">Transport</keyword>